<organism evidence="1 2">
    <name type="scientific">Luteimonas fraxinea</name>
    <dbReference type="NCBI Taxonomy" id="2901869"/>
    <lineage>
        <taxon>Bacteria</taxon>
        <taxon>Pseudomonadati</taxon>
        <taxon>Pseudomonadota</taxon>
        <taxon>Gammaproteobacteria</taxon>
        <taxon>Lysobacterales</taxon>
        <taxon>Lysobacteraceae</taxon>
        <taxon>Luteimonas</taxon>
    </lineage>
</organism>
<evidence type="ECO:0008006" key="3">
    <source>
        <dbReference type="Google" id="ProtNLM"/>
    </source>
</evidence>
<accession>A0ABS8U987</accession>
<name>A0ABS8U987_9GAMM</name>
<evidence type="ECO:0000313" key="2">
    <source>
        <dbReference type="Proteomes" id="UP001430360"/>
    </source>
</evidence>
<dbReference type="EMBL" id="JAJQKU010000001">
    <property type="protein sequence ID" value="MCD9095329.1"/>
    <property type="molecule type" value="Genomic_DNA"/>
</dbReference>
<dbReference type="RefSeq" id="WP_232133884.1">
    <property type="nucleotide sequence ID" value="NZ_CP089507.1"/>
</dbReference>
<keyword evidence="2" id="KW-1185">Reference proteome</keyword>
<reference evidence="1" key="2">
    <citation type="journal article" date="2022" name="Syst. Appl. Microbiol.">
        <title>Physiological and genomic characterisation of Luteimonas fraxinea sp. nov., a bacterial species associated with trees tolerant to ash dieback.</title>
        <authorList>
            <person name="Ulrich K."/>
            <person name="Becker R."/>
            <person name="Behrendt U."/>
            <person name="Kube M."/>
            <person name="Schneck V."/>
            <person name="Ulrich A."/>
        </authorList>
    </citation>
    <scope>NUCLEOTIDE SEQUENCE</scope>
    <source>
        <strain evidence="1">A1P009</strain>
    </source>
</reference>
<protein>
    <recommendedName>
        <fullName evidence="3">Ankyrin repeat domain-containing protein</fullName>
    </recommendedName>
</protein>
<evidence type="ECO:0000313" key="1">
    <source>
        <dbReference type="EMBL" id="MCD9095329.1"/>
    </source>
</evidence>
<sequence length="178" mass="18563">MTARDGLPNAPMLALDDPSWTTLRCAQGDARGIPALLAQLDGASGDDCLGEPWHSLWDSLCNEGRVFSASFAAVPHIVAILAEAPERATPSHFVLPASIELARAAHDAEIPDHLIDGYVTALSRLPLLAGLVAAPDWSELMCSAALAATAAATGQHAVAELLLEADDIGAVLAWLRAE</sequence>
<proteinExistence type="predicted"/>
<reference evidence="1" key="1">
    <citation type="submission" date="2021-12" db="EMBL/GenBank/DDBJ databases">
        <authorList>
            <person name="Ulrich A."/>
        </authorList>
    </citation>
    <scope>NUCLEOTIDE SEQUENCE</scope>
    <source>
        <strain evidence="1">A1P009</strain>
    </source>
</reference>
<dbReference type="Proteomes" id="UP001430360">
    <property type="component" value="Unassembled WGS sequence"/>
</dbReference>
<gene>
    <name evidence="1" type="ORF">LTT95_00020</name>
</gene>
<comment type="caution">
    <text evidence="1">The sequence shown here is derived from an EMBL/GenBank/DDBJ whole genome shotgun (WGS) entry which is preliminary data.</text>
</comment>